<name>A0A7S4PJT0_GUITH</name>
<dbReference type="Gene3D" id="3.10.450.50">
    <property type="match status" value="1"/>
</dbReference>
<feature type="domain" description="SnoaL-like" evidence="2">
    <location>
        <begin position="78"/>
        <end position="158"/>
    </location>
</feature>
<organism evidence="3">
    <name type="scientific">Guillardia theta</name>
    <name type="common">Cryptophyte</name>
    <name type="synonym">Cryptomonas phi</name>
    <dbReference type="NCBI Taxonomy" id="55529"/>
    <lineage>
        <taxon>Eukaryota</taxon>
        <taxon>Cryptophyceae</taxon>
        <taxon>Pyrenomonadales</taxon>
        <taxon>Geminigeraceae</taxon>
        <taxon>Guillardia</taxon>
    </lineage>
</organism>
<dbReference type="Pfam" id="PF12680">
    <property type="entry name" value="SnoaL_2"/>
    <property type="match status" value="1"/>
</dbReference>
<dbReference type="AlphaFoldDB" id="A0A7S4PJT0"/>
<dbReference type="EMBL" id="HBKN01047481">
    <property type="protein sequence ID" value="CAE2337468.1"/>
    <property type="molecule type" value="Transcribed_RNA"/>
</dbReference>
<evidence type="ECO:0000259" key="2">
    <source>
        <dbReference type="Pfam" id="PF12680"/>
    </source>
</evidence>
<accession>A0A7S4PJT0</accession>
<evidence type="ECO:0000256" key="1">
    <source>
        <dbReference type="SAM" id="SignalP"/>
    </source>
</evidence>
<evidence type="ECO:0000313" key="3">
    <source>
        <dbReference type="EMBL" id="CAE2337468.1"/>
    </source>
</evidence>
<keyword evidence="1" id="KW-0732">Signal</keyword>
<gene>
    <name evidence="3" type="ORF">GTHE00462_LOCUS37057</name>
</gene>
<feature type="signal peptide" evidence="1">
    <location>
        <begin position="1"/>
        <end position="27"/>
    </location>
</feature>
<feature type="chain" id="PRO_5030901392" description="SnoaL-like domain-containing protein" evidence="1">
    <location>
        <begin position="28"/>
        <end position="195"/>
    </location>
</feature>
<sequence length="195" mass="22039">MQRSIMSHGARLWTFAMMSMSLSTSRAFSFSRLPFSSLRLAPRPASFPSVTPAACRSRQLRHMSISSDETSKLLTLAEEYVRLSNEHDVEACLKQLNANASYQSTTVGAYEGIDAISSMMKTFFSNFPSVHWDVKEYKISQGNRDCVEFEFVRTLKKPEGLVREEGKEWIEFSEQGGKLGISKISVETFKKEIIA</sequence>
<dbReference type="InterPro" id="IPR032710">
    <property type="entry name" value="NTF2-like_dom_sf"/>
</dbReference>
<protein>
    <recommendedName>
        <fullName evidence="2">SnoaL-like domain-containing protein</fullName>
    </recommendedName>
</protein>
<proteinExistence type="predicted"/>
<dbReference type="InterPro" id="IPR037401">
    <property type="entry name" value="SnoaL-like"/>
</dbReference>
<dbReference type="SUPFAM" id="SSF54427">
    <property type="entry name" value="NTF2-like"/>
    <property type="match status" value="1"/>
</dbReference>
<reference evidence="3" key="1">
    <citation type="submission" date="2021-01" db="EMBL/GenBank/DDBJ databases">
        <authorList>
            <person name="Corre E."/>
            <person name="Pelletier E."/>
            <person name="Niang G."/>
            <person name="Scheremetjew M."/>
            <person name="Finn R."/>
            <person name="Kale V."/>
            <person name="Holt S."/>
            <person name="Cochrane G."/>
            <person name="Meng A."/>
            <person name="Brown T."/>
            <person name="Cohen L."/>
        </authorList>
    </citation>
    <scope>NUCLEOTIDE SEQUENCE</scope>
    <source>
        <strain evidence="3">CCMP 2712</strain>
    </source>
</reference>